<dbReference type="AlphaFoldDB" id="A0A820GDM9"/>
<accession>A0A820GDM9</accession>
<reference evidence="3" key="1">
    <citation type="submission" date="2021-02" db="EMBL/GenBank/DDBJ databases">
        <authorList>
            <person name="Nowell W R."/>
        </authorList>
    </citation>
    <scope>NUCLEOTIDE SEQUENCE</scope>
</reference>
<gene>
    <name evidence="3" type="ORF">KXQ929_LOCUS44119</name>
</gene>
<dbReference type="Proteomes" id="UP000663868">
    <property type="component" value="Unassembled WGS sequence"/>
</dbReference>
<evidence type="ECO:0000256" key="1">
    <source>
        <dbReference type="ARBA" id="ARBA00011026"/>
    </source>
</evidence>
<comment type="caution">
    <text evidence="3">The sequence shown here is derived from an EMBL/GenBank/DDBJ whole genome shotgun (WGS) entry which is preliminary data.</text>
</comment>
<comment type="similarity">
    <text evidence="1">Belongs to the FAM221 family.</text>
</comment>
<proteinExistence type="inferred from homology"/>
<organism evidence="3 4">
    <name type="scientific">Adineta steineri</name>
    <dbReference type="NCBI Taxonomy" id="433720"/>
    <lineage>
        <taxon>Eukaryota</taxon>
        <taxon>Metazoa</taxon>
        <taxon>Spiralia</taxon>
        <taxon>Gnathifera</taxon>
        <taxon>Rotifera</taxon>
        <taxon>Eurotatoria</taxon>
        <taxon>Bdelloidea</taxon>
        <taxon>Adinetida</taxon>
        <taxon>Adinetidae</taxon>
        <taxon>Adineta</taxon>
    </lineage>
</organism>
<dbReference type="InterPro" id="IPR026755">
    <property type="entry name" value="Fam221a/b"/>
</dbReference>
<name>A0A820GDM9_9BILA</name>
<protein>
    <recommendedName>
        <fullName evidence="2">Protein FAM221A</fullName>
    </recommendedName>
</protein>
<evidence type="ECO:0000313" key="3">
    <source>
        <dbReference type="EMBL" id="CAF4275238.1"/>
    </source>
</evidence>
<dbReference type="PANTHER" id="PTHR31214">
    <property type="entry name" value="PROTEIN FAM221A-RELATED"/>
    <property type="match status" value="1"/>
</dbReference>
<dbReference type="Pfam" id="PF14753">
    <property type="entry name" value="FAM221"/>
    <property type="match status" value="1"/>
</dbReference>
<evidence type="ECO:0000256" key="2">
    <source>
        <dbReference type="ARBA" id="ARBA00039630"/>
    </source>
</evidence>
<dbReference type="PANTHER" id="PTHR31214:SF2">
    <property type="entry name" value="PROTEIN FAM221A"/>
    <property type="match status" value="1"/>
</dbReference>
<evidence type="ECO:0000313" key="4">
    <source>
        <dbReference type="Proteomes" id="UP000663868"/>
    </source>
</evidence>
<sequence length="136" mass="15647">MMPYVTYHLLIVSDDDGGKLFSPEEYERLHSRLYVSWVNPRGMDCILIGSQYKCLCRHKFSEYKTDFTGIPTERPILISCRCVLFEYVANASGTSDPSCCYKYSRDTHGTRPPYTCQKGIVSHSIKKQNISFLIDI</sequence>
<dbReference type="EMBL" id="CAJOBB010012369">
    <property type="protein sequence ID" value="CAF4275238.1"/>
    <property type="molecule type" value="Genomic_DNA"/>
</dbReference>